<dbReference type="PANTHER" id="PTHR10869">
    <property type="entry name" value="PROLYL 4-HYDROXYLASE ALPHA SUBUNIT"/>
    <property type="match status" value="1"/>
</dbReference>
<evidence type="ECO:0000256" key="3">
    <source>
        <dbReference type="ARBA" id="ARBA00022964"/>
    </source>
</evidence>
<organism evidence="7 8">
    <name type="scientific">Smittium mucronatum</name>
    <dbReference type="NCBI Taxonomy" id="133383"/>
    <lineage>
        <taxon>Eukaryota</taxon>
        <taxon>Fungi</taxon>
        <taxon>Fungi incertae sedis</taxon>
        <taxon>Zoopagomycota</taxon>
        <taxon>Kickxellomycotina</taxon>
        <taxon>Harpellomycetes</taxon>
        <taxon>Harpellales</taxon>
        <taxon>Legeriomycetaceae</taxon>
        <taxon>Smittium</taxon>
    </lineage>
</organism>
<evidence type="ECO:0000259" key="6">
    <source>
        <dbReference type="SMART" id="SM00702"/>
    </source>
</evidence>
<dbReference type="EMBL" id="LSSL01000706">
    <property type="protein sequence ID" value="OLY83905.1"/>
    <property type="molecule type" value="Genomic_DNA"/>
</dbReference>
<accession>A0A1R0H445</accession>
<proteinExistence type="predicted"/>
<sequence length="272" mass="30752">MEEYNGEWPVLDFVSQAGADKPRGAKPLVLNEIMDNQIYTIDNFLDKRLCKEFIEIIEKEIAADPENSQLKPINRPGYAFRNNSRVAFNSTAMASALWIQTGLASLVKQKVKIKGLVPIGLHENIRLYKYSHGQKFGKHYDDHLFNYQGKRSEYTLLVYLNDISEYPMSPPIGNDSTSNGKNSVSKKRDKVMLNNKKIKKDAGGTNTDTFNGDHGGETIFYNPNPFYRINVKPTSGKLLLHKHGSDCLIHEGGTVIRGVKYVLRSDILFQPL</sequence>
<keyword evidence="2" id="KW-0479">Metal-binding</keyword>
<dbReference type="OrthoDB" id="69177at2759"/>
<name>A0A1R0H445_9FUNG</name>
<dbReference type="GO" id="GO:0004656">
    <property type="term" value="F:procollagen-proline 4-dioxygenase activity"/>
    <property type="evidence" value="ECO:0007669"/>
    <property type="project" value="TreeGrafter"/>
</dbReference>
<dbReference type="GO" id="GO:0005506">
    <property type="term" value="F:iron ion binding"/>
    <property type="evidence" value="ECO:0007669"/>
    <property type="project" value="InterPro"/>
</dbReference>
<feature type="domain" description="Prolyl 4-hydroxylase alpha subunit" evidence="6">
    <location>
        <begin position="36"/>
        <end position="268"/>
    </location>
</feature>
<gene>
    <name evidence="7" type="ORF">AYI68_g1944</name>
</gene>
<reference evidence="7 8" key="1">
    <citation type="journal article" date="2016" name="Mol. Biol. Evol.">
        <title>Genome-Wide Survey of Gut Fungi (Harpellales) Reveals the First Horizontally Transferred Ubiquitin Gene from a Mosquito Host.</title>
        <authorList>
            <person name="Wang Y."/>
            <person name="White M.M."/>
            <person name="Kvist S."/>
            <person name="Moncalvo J.M."/>
        </authorList>
    </citation>
    <scope>NUCLEOTIDE SEQUENCE [LARGE SCALE GENOMIC DNA]</scope>
    <source>
        <strain evidence="7 8">ALG-7-W6</strain>
    </source>
</reference>
<protein>
    <recommendedName>
        <fullName evidence="6">Prolyl 4-hydroxylase alpha subunit domain-containing protein</fullName>
    </recommendedName>
</protein>
<dbReference type="GO" id="GO:0031418">
    <property type="term" value="F:L-ascorbic acid binding"/>
    <property type="evidence" value="ECO:0007669"/>
    <property type="project" value="InterPro"/>
</dbReference>
<dbReference type="SMART" id="SM00702">
    <property type="entry name" value="P4Hc"/>
    <property type="match status" value="1"/>
</dbReference>
<dbReference type="InterPro" id="IPR006620">
    <property type="entry name" value="Pro_4_hyd_alph"/>
</dbReference>
<dbReference type="Gene3D" id="2.60.120.620">
    <property type="entry name" value="q2cbj1_9rhob like domain"/>
    <property type="match status" value="1"/>
</dbReference>
<evidence type="ECO:0000313" key="8">
    <source>
        <dbReference type="Proteomes" id="UP000187455"/>
    </source>
</evidence>
<dbReference type="AlphaFoldDB" id="A0A1R0H445"/>
<keyword evidence="3" id="KW-0223">Dioxygenase</keyword>
<dbReference type="PANTHER" id="PTHR10869:SF236">
    <property type="entry name" value="PROLYL 4-HYDROXYLASE ALPHA SUBUNIT DOMAIN-CONTAINING PROTEIN"/>
    <property type="match status" value="1"/>
</dbReference>
<keyword evidence="8" id="KW-1185">Reference proteome</keyword>
<evidence type="ECO:0000256" key="4">
    <source>
        <dbReference type="ARBA" id="ARBA00023002"/>
    </source>
</evidence>
<evidence type="ECO:0000256" key="2">
    <source>
        <dbReference type="ARBA" id="ARBA00022723"/>
    </source>
</evidence>
<evidence type="ECO:0000256" key="1">
    <source>
        <dbReference type="ARBA" id="ARBA00001961"/>
    </source>
</evidence>
<dbReference type="GO" id="GO:0005783">
    <property type="term" value="C:endoplasmic reticulum"/>
    <property type="evidence" value="ECO:0007669"/>
    <property type="project" value="TreeGrafter"/>
</dbReference>
<keyword evidence="5" id="KW-0408">Iron</keyword>
<evidence type="ECO:0000256" key="5">
    <source>
        <dbReference type="ARBA" id="ARBA00023004"/>
    </source>
</evidence>
<comment type="caution">
    <text evidence="7">The sequence shown here is derived from an EMBL/GenBank/DDBJ whole genome shotgun (WGS) entry which is preliminary data.</text>
</comment>
<evidence type="ECO:0000313" key="7">
    <source>
        <dbReference type="EMBL" id="OLY83905.1"/>
    </source>
</evidence>
<dbReference type="Proteomes" id="UP000187455">
    <property type="component" value="Unassembled WGS sequence"/>
</dbReference>
<comment type="cofactor">
    <cofactor evidence="1">
        <name>L-ascorbate</name>
        <dbReference type="ChEBI" id="CHEBI:38290"/>
    </cofactor>
</comment>
<keyword evidence="4" id="KW-0560">Oxidoreductase</keyword>
<dbReference type="InterPro" id="IPR045054">
    <property type="entry name" value="P4HA-like"/>
</dbReference>